<evidence type="ECO:0000313" key="4">
    <source>
        <dbReference type="Proteomes" id="UP000013165"/>
    </source>
</evidence>
<keyword evidence="2" id="KW-1133">Transmembrane helix</keyword>
<dbReference type="eggNOG" id="ENOG5032TI0">
    <property type="taxonomic scope" value="Bacteria"/>
</dbReference>
<feature type="coiled-coil region" evidence="1">
    <location>
        <begin position="51"/>
        <end position="86"/>
    </location>
</feature>
<keyword evidence="4" id="KW-1185">Reference proteome</keyword>
<dbReference type="HOGENOM" id="CLU_890818_0_0_6"/>
<accession>N6W487</accession>
<evidence type="ECO:0000256" key="2">
    <source>
        <dbReference type="SAM" id="Phobius"/>
    </source>
</evidence>
<organism evidence="3 4">
    <name type="scientific">Marinobacter nanhaiticus D15-8W</name>
    <dbReference type="NCBI Taxonomy" id="626887"/>
    <lineage>
        <taxon>Bacteria</taxon>
        <taxon>Pseudomonadati</taxon>
        <taxon>Pseudomonadota</taxon>
        <taxon>Gammaproteobacteria</taxon>
        <taxon>Pseudomonadales</taxon>
        <taxon>Marinobacteraceae</taxon>
        <taxon>Marinobacter</taxon>
    </lineage>
</organism>
<dbReference type="OrthoDB" id="6399386at2"/>
<evidence type="ECO:0000313" key="3">
    <source>
        <dbReference type="EMBL" id="ENO14969.2"/>
    </source>
</evidence>
<dbReference type="EMBL" id="APLQ01000011">
    <property type="protein sequence ID" value="ENO14969.2"/>
    <property type="molecule type" value="Genomic_DNA"/>
</dbReference>
<dbReference type="AlphaFoldDB" id="N6W487"/>
<protein>
    <submittedName>
        <fullName evidence="3">Chromosome segregation ATPase</fullName>
    </submittedName>
</protein>
<evidence type="ECO:0000256" key="1">
    <source>
        <dbReference type="SAM" id="Coils"/>
    </source>
</evidence>
<keyword evidence="1" id="KW-0175">Coiled coil</keyword>
<comment type="caution">
    <text evidence="3">The sequence shown here is derived from an EMBL/GenBank/DDBJ whole genome shotgun (WGS) entry which is preliminary data.</text>
</comment>
<gene>
    <name evidence="3" type="ORF">J057_06451</name>
</gene>
<feature type="transmembrane region" description="Helical" evidence="2">
    <location>
        <begin position="12"/>
        <end position="34"/>
    </location>
</feature>
<proteinExistence type="predicted"/>
<sequence length="311" mass="35481">MEDQIGPVLSIMVSYGFEGVVVGLVVFSLMKYFLPGYLSEKGKNLATREDIELITDKVESVKADYAEILEEVKSNNQIKIDAIEREKTLKKEVYMEAVEAITLSQNMLSNLSNLNIKDDQLTSAFSANAGKIAKVQLVGGQETVKAVTQFMGEVASNFLDLILDRSLLLQRQGQIESLQSVRNQHQGEVERYVQVMKALNLEGVVNQGTWEYIDQSFKFECEQRDKLDREIVELWKVQNQEHLGFMRRVMATFYEVSEKLPDAVLAVRGELDLEIDEEHYRDIFRANIEKGRKILDEFFAKVEAQHGLTSE</sequence>
<name>N6W487_9GAMM</name>
<keyword evidence="2" id="KW-0812">Transmembrane</keyword>
<dbReference type="Proteomes" id="UP000013165">
    <property type="component" value="Unassembled WGS sequence"/>
</dbReference>
<dbReference type="PATRIC" id="fig|626887.3.peg.1283"/>
<reference evidence="3 4" key="1">
    <citation type="journal article" date="2013" name="Genome Announc.">
        <title>Genome Sequence of the Polycyclic Aromatic Hydrocarbon-Degrading Bacterium Strain Marinobacter nanhaiticus D15-8WT.</title>
        <authorList>
            <person name="Cui Z."/>
            <person name="Gao W."/>
            <person name="Li Q."/>
            <person name="Xu G."/>
            <person name="Zheng L."/>
        </authorList>
    </citation>
    <scope>NUCLEOTIDE SEQUENCE [LARGE SCALE GENOMIC DNA]</scope>
    <source>
        <strain evidence="3 4">D15-8W</strain>
    </source>
</reference>
<keyword evidence="2" id="KW-0472">Membrane</keyword>